<evidence type="ECO:0000256" key="2">
    <source>
        <dbReference type="SAM" id="Phobius"/>
    </source>
</evidence>
<gene>
    <name evidence="4" type="ORF">EGYM00392_LOCUS10382</name>
</gene>
<evidence type="ECO:0000313" key="4">
    <source>
        <dbReference type="EMBL" id="CAD8999310.1"/>
    </source>
</evidence>
<feature type="chain" id="PRO_5031137241" description="Transmembrane protein" evidence="3">
    <location>
        <begin position="24"/>
        <end position="604"/>
    </location>
</feature>
<protein>
    <recommendedName>
        <fullName evidence="5">Transmembrane protein</fullName>
    </recommendedName>
</protein>
<evidence type="ECO:0008006" key="5">
    <source>
        <dbReference type="Google" id="ProtNLM"/>
    </source>
</evidence>
<feature type="region of interest" description="Disordered" evidence="1">
    <location>
        <begin position="511"/>
        <end position="543"/>
    </location>
</feature>
<keyword evidence="2" id="KW-0812">Transmembrane</keyword>
<accession>A0A7S1I2X4</accession>
<dbReference type="EMBL" id="HBGA01027997">
    <property type="protein sequence ID" value="CAD8999310.1"/>
    <property type="molecule type" value="Transcribed_RNA"/>
</dbReference>
<dbReference type="AlphaFoldDB" id="A0A7S1I2X4"/>
<dbReference type="InterPro" id="IPR012332">
    <property type="entry name" value="Autotransporter_pectin_lyase_C"/>
</dbReference>
<name>A0A7S1I2X4_9EUGL</name>
<feature type="signal peptide" evidence="3">
    <location>
        <begin position="1"/>
        <end position="23"/>
    </location>
</feature>
<keyword evidence="2" id="KW-0472">Membrane</keyword>
<sequence>MRDWVRALLLTIAMYFAVPVVYGDEFPGWSTAAKEATIKLEKLLDRVPRNATGNVTINTNTGIVQSLDTNFSGTTTVTDSIVIYAGTTTFAAGTNNFSGTHVYFLNLVSFSGATNVSGSSLITFYQSTVTFSAATTFSGSGVVTFLQTTTTFSAQTDFTLSAKLNLTSAVLQVAAGSKVAFTPTTSTASLIMASSVLELGGGAQAELSSGTISSSTVNGTGTTTLSIPLAVLESTANVWQVPLSISNNGNKNHRATPQGGTVVLCGGEHGDITVTSTAGLTIKTNCKSSGGIVPYAATAQNVILQPGGILVFDGITPNSLPLSATSLTLDNSSNVEAQLSFQDGNFDVDLFTSLKSSGSCPTNGFASSVSSCTPGHDCQVVAQELSANCKLVYTQYRKGSVSPSPSSDGGGSDSGSGSNAGLYALLVLLLIPICLICLFFYWRRKKKKRGMDHSTPEPEPEPEEHIYPEVTVSTTPRSTYYDSRRRNTTPTSPLTPTEAVAVDTAVFEPQNEPTHQAPSTAVTPPTHNHLPHLHASPTTGMASRISIPDSRRSYISSNSLVSQSSLRNHAGLVVPPPPPIEATLMMSRVSNANPDTVTILGPQR</sequence>
<reference evidence="4" key="1">
    <citation type="submission" date="2021-01" db="EMBL/GenBank/DDBJ databases">
        <authorList>
            <person name="Corre E."/>
            <person name="Pelletier E."/>
            <person name="Niang G."/>
            <person name="Scheremetjew M."/>
            <person name="Finn R."/>
            <person name="Kale V."/>
            <person name="Holt S."/>
            <person name="Cochrane G."/>
            <person name="Meng A."/>
            <person name="Brown T."/>
            <person name="Cohen L."/>
        </authorList>
    </citation>
    <scope>NUCLEOTIDE SEQUENCE</scope>
    <source>
        <strain evidence="4">NIES-381</strain>
    </source>
</reference>
<keyword evidence="2" id="KW-1133">Transmembrane helix</keyword>
<proteinExistence type="predicted"/>
<evidence type="ECO:0000256" key="3">
    <source>
        <dbReference type="SAM" id="SignalP"/>
    </source>
</evidence>
<dbReference type="Gene3D" id="2.160.20.20">
    <property type="match status" value="1"/>
</dbReference>
<feature type="compositionally biased region" description="Polar residues" evidence="1">
    <location>
        <begin position="511"/>
        <end position="522"/>
    </location>
</feature>
<feature type="transmembrane region" description="Helical" evidence="2">
    <location>
        <begin position="422"/>
        <end position="442"/>
    </location>
</feature>
<keyword evidence="3" id="KW-0732">Signal</keyword>
<organism evidence="4">
    <name type="scientific">Eutreptiella gymnastica</name>
    <dbReference type="NCBI Taxonomy" id="73025"/>
    <lineage>
        <taxon>Eukaryota</taxon>
        <taxon>Discoba</taxon>
        <taxon>Euglenozoa</taxon>
        <taxon>Euglenida</taxon>
        <taxon>Spirocuta</taxon>
        <taxon>Euglenophyceae</taxon>
        <taxon>Eutreptiales</taxon>
        <taxon>Eutreptiaceae</taxon>
        <taxon>Eutreptiella</taxon>
    </lineage>
</organism>
<evidence type="ECO:0000256" key="1">
    <source>
        <dbReference type="SAM" id="MobiDB-lite"/>
    </source>
</evidence>